<comment type="caution">
    <text evidence="2">The sequence shown here is derived from an EMBL/GenBank/DDBJ whole genome shotgun (WGS) entry which is preliminary data.</text>
</comment>
<gene>
    <name evidence="2" type="ORF">V5O48_014768</name>
</gene>
<feature type="compositionally biased region" description="Pro residues" evidence="1">
    <location>
        <begin position="21"/>
        <end position="32"/>
    </location>
</feature>
<protein>
    <submittedName>
        <fullName evidence="2">Uncharacterized protein</fullName>
    </submittedName>
</protein>
<reference evidence="2 3" key="1">
    <citation type="submission" date="2024-02" db="EMBL/GenBank/DDBJ databases">
        <title>A draft genome for the cacao thread blight pathogen Marasmius crinis-equi.</title>
        <authorList>
            <person name="Cohen S.P."/>
            <person name="Baruah I.K."/>
            <person name="Amoako-Attah I."/>
            <person name="Bukari Y."/>
            <person name="Meinhardt L.W."/>
            <person name="Bailey B.A."/>
        </authorList>
    </citation>
    <scope>NUCLEOTIDE SEQUENCE [LARGE SCALE GENOMIC DNA]</scope>
    <source>
        <strain evidence="2 3">GH-76</strain>
    </source>
</reference>
<evidence type="ECO:0000256" key="1">
    <source>
        <dbReference type="SAM" id="MobiDB-lite"/>
    </source>
</evidence>
<sequence length="180" mass="21517">MPPDRTKTRNHPHPLTLSGWAPPPSDNPPPQETQPKKKETRWAIMVRELGWTAEQSAKQMDLRDEYGFAYHWRTEILEVLHAEQSEYFHCPLFPYCKWETDLREYDIKDRDGEKAHPFHAWRKQRAYDLFMKHLEDQHMKPDGVKWESLKGYRILKECDPQPYVPHPDYKMPACSLETDT</sequence>
<proteinExistence type="predicted"/>
<evidence type="ECO:0000313" key="2">
    <source>
        <dbReference type="EMBL" id="KAL0567222.1"/>
    </source>
</evidence>
<name>A0ABR3EWC8_9AGAR</name>
<organism evidence="2 3">
    <name type="scientific">Marasmius crinis-equi</name>
    <dbReference type="NCBI Taxonomy" id="585013"/>
    <lineage>
        <taxon>Eukaryota</taxon>
        <taxon>Fungi</taxon>
        <taxon>Dikarya</taxon>
        <taxon>Basidiomycota</taxon>
        <taxon>Agaricomycotina</taxon>
        <taxon>Agaricomycetes</taxon>
        <taxon>Agaricomycetidae</taxon>
        <taxon>Agaricales</taxon>
        <taxon>Marasmiineae</taxon>
        <taxon>Marasmiaceae</taxon>
        <taxon>Marasmius</taxon>
    </lineage>
</organism>
<dbReference type="EMBL" id="JBAHYK010001642">
    <property type="protein sequence ID" value="KAL0567222.1"/>
    <property type="molecule type" value="Genomic_DNA"/>
</dbReference>
<evidence type="ECO:0000313" key="3">
    <source>
        <dbReference type="Proteomes" id="UP001465976"/>
    </source>
</evidence>
<accession>A0ABR3EWC8</accession>
<keyword evidence="3" id="KW-1185">Reference proteome</keyword>
<feature type="region of interest" description="Disordered" evidence="1">
    <location>
        <begin position="1"/>
        <end position="39"/>
    </location>
</feature>
<dbReference type="Proteomes" id="UP001465976">
    <property type="component" value="Unassembled WGS sequence"/>
</dbReference>